<dbReference type="InterPro" id="IPR036388">
    <property type="entry name" value="WH-like_DNA-bd_sf"/>
</dbReference>
<dbReference type="AlphaFoldDB" id="A0A9E6RDP5"/>
<accession>A0A9E6RDP5</accession>
<organism evidence="1 2">
    <name type="scientific">Chenggangzhangella methanolivorans</name>
    <dbReference type="NCBI Taxonomy" id="1437009"/>
    <lineage>
        <taxon>Bacteria</taxon>
        <taxon>Pseudomonadati</taxon>
        <taxon>Pseudomonadota</taxon>
        <taxon>Alphaproteobacteria</taxon>
        <taxon>Hyphomicrobiales</taxon>
        <taxon>Methylopilaceae</taxon>
        <taxon>Chenggangzhangella</taxon>
    </lineage>
</organism>
<dbReference type="KEGG" id="cmet:K6K41_23615"/>
<sequence length="494" mass="54659">MAALPRFKSKFTARLYARLARRAGFSADKRRPWSIAPERLAEDLGWNYKGYGPFKLRVLDKSVAEINQHVRRFGVTLREETAARGKVTAIVFETFERERRADEQQVTIFENARALDALGGADPAHVGDLIPEDGWVLRVAKALDVRPADLAHGWRAALDEARLGVFREDLPEATPADLAGQELLDAIEEDGLDAAFEIWAGGAAHTGRHLDGAQANRVAREEAVREAIVRLDREWEIAEAVTIRLARKGDDNEHVAAAAQRVIAWPWSEGRPVHVTVVVPGEGEDLHYDLSTKSLPKAAVTELRAHPGVASVELMSVRPAAATAESDDSPEAKAIHRRRTHSSAMLEYVASKHCTPDMVPDLIDPEQSVFSLALRELPERDAEALRKAFVRLRRPLSYAIDDAMAEDPRRIVEGRGWGMKVIGLSEKAKATLTKWSEAYFEGDLKKFSSISWAVVKSVHETKARPCKAFGPVRLPKPTTVSHAPGEETEMVLDA</sequence>
<evidence type="ECO:0000313" key="1">
    <source>
        <dbReference type="EMBL" id="QZO02500.1"/>
    </source>
</evidence>
<evidence type="ECO:0000313" key="2">
    <source>
        <dbReference type="Proteomes" id="UP000825701"/>
    </source>
</evidence>
<dbReference type="Gene3D" id="1.10.10.10">
    <property type="entry name" value="Winged helix-like DNA-binding domain superfamily/Winged helix DNA-binding domain"/>
    <property type="match status" value="1"/>
</dbReference>
<dbReference type="Pfam" id="PF21205">
    <property type="entry name" value="Rep3_C"/>
    <property type="match status" value="1"/>
</dbReference>
<name>A0A9E6RDP5_9HYPH</name>
<reference evidence="1" key="1">
    <citation type="submission" date="2021-08" db="EMBL/GenBank/DDBJ databases">
        <authorList>
            <person name="Zhang H."/>
            <person name="Xu M."/>
            <person name="Yu Z."/>
            <person name="Yang L."/>
            <person name="Cai Y."/>
        </authorList>
    </citation>
    <scope>NUCLEOTIDE SEQUENCE</scope>
    <source>
        <strain evidence="1">CHL1</strain>
    </source>
</reference>
<dbReference type="Proteomes" id="UP000825701">
    <property type="component" value="Chromosome"/>
</dbReference>
<dbReference type="SUPFAM" id="SSF46785">
    <property type="entry name" value="Winged helix' DNA-binding domain"/>
    <property type="match status" value="1"/>
</dbReference>
<proteinExistence type="predicted"/>
<dbReference type="InterPro" id="IPR036390">
    <property type="entry name" value="WH_DNA-bd_sf"/>
</dbReference>
<dbReference type="EMBL" id="CP081869">
    <property type="protein sequence ID" value="QZO02500.1"/>
    <property type="molecule type" value="Genomic_DNA"/>
</dbReference>
<keyword evidence="2" id="KW-1185">Reference proteome</keyword>
<gene>
    <name evidence="1" type="ORF">K6K41_23615</name>
</gene>
<protein>
    <submittedName>
        <fullName evidence="1">Replication initiation protein</fullName>
    </submittedName>
</protein>